<gene>
    <name evidence="1" type="ORF">WT26_14125</name>
</gene>
<protein>
    <recommendedName>
        <fullName evidence="3">DUF3396 domain-containing protein</fullName>
    </recommendedName>
</protein>
<organism evidence="1 2">
    <name type="scientific">Burkholderia cepacia</name>
    <name type="common">Pseudomonas cepacia</name>
    <dbReference type="NCBI Taxonomy" id="292"/>
    <lineage>
        <taxon>Bacteria</taxon>
        <taxon>Pseudomonadati</taxon>
        <taxon>Pseudomonadota</taxon>
        <taxon>Betaproteobacteria</taxon>
        <taxon>Burkholderiales</taxon>
        <taxon>Burkholderiaceae</taxon>
        <taxon>Burkholderia</taxon>
        <taxon>Burkholderia cepacia complex</taxon>
    </lineage>
</organism>
<accession>A0A1B4PSX8</accession>
<sequence>MADPHFIEWARAHQKDALIPGALLEPRMPHDYIGAALVIRAALFFPHAADPAVRNEIAQCFEAYSVVASDRLTWLWQDGKREIPLKNGKLDPKVFTVGKSNEGLGVYVTSGEKAIDASFWEFRVSGLTARQEQHPDYGTNALTFSMPVLHVAEHPTVFQQLFVECARRLKVSSGYAGYAANLSYAQPEPNTPTEYWLSTRFSGLDVGDPIQNALHLRDKLKTVSWLTAINQQMLEKVGGIAALRNELPRDWFAFYDLDSGVAIQAGPRPESGASVDEKGTPVLPANYVIANHALKDVRVDSLWQLQIGLGGTQAPLYKSPAAGDRWLRRYDVPSDQLLAYKAAVLGLPALTPESVLADRL</sequence>
<dbReference type="InterPro" id="IPR021815">
    <property type="entry name" value="TsiV"/>
</dbReference>
<proteinExistence type="predicted"/>
<dbReference type="EMBL" id="CP013443">
    <property type="protein sequence ID" value="AOK17038.1"/>
    <property type="molecule type" value="Genomic_DNA"/>
</dbReference>
<dbReference type="Proteomes" id="UP000094776">
    <property type="component" value="Chromosome 1"/>
</dbReference>
<dbReference type="Pfam" id="PF11876">
    <property type="entry name" value="TsiV"/>
    <property type="match status" value="1"/>
</dbReference>
<evidence type="ECO:0000313" key="2">
    <source>
        <dbReference type="Proteomes" id="UP000094776"/>
    </source>
</evidence>
<evidence type="ECO:0008006" key="3">
    <source>
        <dbReference type="Google" id="ProtNLM"/>
    </source>
</evidence>
<name>A0A1B4PSX8_BURCE</name>
<reference evidence="1 2" key="1">
    <citation type="submission" date="2015-12" db="EMBL/GenBank/DDBJ databases">
        <title>Diversity of Burkholderia near neighbor genomes.</title>
        <authorList>
            <person name="Sahl J."/>
            <person name="Wagner D."/>
            <person name="Keim P."/>
        </authorList>
    </citation>
    <scope>NUCLEOTIDE SEQUENCE [LARGE SCALE GENOMIC DNA]</scope>
    <source>
        <strain evidence="1 2">MSMB1184WGS</strain>
    </source>
</reference>
<dbReference type="RefSeq" id="WP_069270303.1">
    <property type="nucleotide sequence ID" value="NZ_CP013443.1"/>
</dbReference>
<dbReference type="AlphaFoldDB" id="A0A1B4PSX8"/>
<evidence type="ECO:0000313" key="1">
    <source>
        <dbReference type="EMBL" id="AOK17038.1"/>
    </source>
</evidence>